<organism evidence="3 4">
    <name type="scientific">Nocardia aurantia</name>
    <dbReference type="NCBI Taxonomy" id="2585199"/>
    <lineage>
        <taxon>Bacteria</taxon>
        <taxon>Bacillati</taxon>
        <taxon>Actinomycetota</taxon>
        <taxon>Actinomycetes</taxon>
        <taxon>Mycobacteriales</taxon>
        <taxon>Nocardiaceae</taxon>
        <taxon>Nocardia</taxon>
    </lineage>
</organism>
<name>A0A7K0DRU6_9NOCA</name>
<feature type="compositionally biased region" description="Pro residues" evidence="1">
    <location>
        <begin position="152"/>
        <end position="161"/>
    </location>
</feature>
<proteinExistence type="predicted"/>
<keyword evidence="2" id="KW-0732">Signal</keyword>
<comment type="caution">
    <text evidence="3">The sequence shown here is derived from an EMBL/GenBank/DDBJ whole genome shotgun (WGS) entry which is preliminary data.</text>
</comment>
<feature type="region of interest" description="Disordered" evidence="1">
    <location>
        <begin position="149"/>
        <end position="198"/>
    </location>
</feature>
<dbReference type="RefSeq" id="WP_194290918.1">
    <property type="nucleotide sequence ID" value="NZ_WEGI01000009.1"/>
</dbReference>
<feature type="chain" id="PRO_5029842294" evidence="2">
    <location>
        <begin position="30"/>
        <end position="198"/>
    </location>
</feature>
<dbReference type="EMBL" id="WEGI01000009">
    <property type="protein sequence ID" value="MQY28485.1"/>
    <property type="molecule type" value="Genomic_DNA"/>
</dbReference>
<reference evidence="3 4" key="1">
    <citation type="submission" date="2019-10" db="EMBL/GenBank/DDBJ databases">
        <title>Nocardia macrotermitis sp. nov. and Nocardia aurantia sp. nov., isolated from the gut of fungus growing-termite Macrotermes natalensis.</title>
        <authorList>
            <person name="Benndorf R."/>
            <person name="Schwitalla J."/>
            <person name="Martin K."/>
            <person name="De Beer W."/>
            <person name="Kaster A.-K."/>
            <person name="Vollmers J."/>
            <person name="Poulsen M."/>
            <person name="Beemelmanns C."/>
        </authorList>
    </citation>
    <scope>NUCLEOTIDE SEQUENCE [LARGE SCALE GENOMIC DNA]</scope>
    <source>
        <strain evidence="3 4">RB56</strain>
    </source>
</reference>
<dbReference type="Proteomes" id="UP000431401">
    <property type="component" value="Unassembled WGS sequence"/>
</dbReference>
<gene>
    <name evidence="3" type="ORF">NRB56_40690</name>
</gene>
<protein>
    <submittedName>
        <fullName evidence="3">Uncharacterized protein</fullName>
    </submittedName>
</protein>
<feature type="signal peptide" evidence="2">
    <location>
        <begin position="1"/>
        <end position="29"/>
    </location>
</feature>
<dbReference type="AlphaFoldDB" id="A0A7K0DRU6"/>
<accession>A0A7K0DRU6</accession>
<keyword evidence="4" id="KW-1185">Reference proteome</keyword>
<evidence type="ECO:0000313" key="4">
    <source>
        <dbReference type="Proteomes" id="UP000431401"/>
    </source>
</evidence>
<evidence type="ECO:0000313" key="3">
    <source>
        <dbReference type="EMBL" id="MQY28485.1"/>
    </source>
</evidence>
<feature type="compositionally biased region" description="Basic and acidic residues" evidence="1">
    <location>
        <begin position="162"/>
        <end position="173"/>
    </location>
</feature>
<evidence type="ECO:0000256" key="2">
    <source>
        <dbReference type="SAM" id="SignalP"/>
    </source>
</evidence>
<sequence length="198" mass="20458">MRIPKTASATALGALGALVTLAVPGSASAQTVEFPQIQTLFYGGACWGNIRTWADTSPDYPGRAVLNIQSLPVQGVGPGDYPLAPLCEVDTTVSWRNIGTGATGDYRVTVVSGIYGSILYSLYQDTGPGHIEVTVTTNNAATPVHGSFDVVGPPPEAPKPAPVDEKTADRTAERTAPVGPADPSMPVDTDTPAENIPA</sequence>
<evidence type="ECO:0000256" key="1">
    <source>
        <dbReference type="SAM" id="MobiDB-lite"/>
    </source>
</evidence>